<keyword evidence="2" id="KW-1185">Reference proteome</keyword>
<sequence>MDDKIRTGRRKNGGGGDEVINKLGTVGNINEDDVRKNSCGECDVVVKEEDKDMHCEDEIEGKIIVLTEDIHEGQINYKVLEVRLGTTEAQSVALREMVDRYEKSR</sequence>
<evidence type="ECO:0000313" key="2">
    <source>
        <dbReference type="Proteomes" id="UP001381693"/>
    </source>
</evidence>
<dbReference type="Proteomes" id="UP001381693">
    <property type="component" value="Unassembled WGS sequence"/>
</dbReference>
<organism evidence="1 2">
    <name type="scientific">Halocaridina rubra</name>
    <name type="common">Hawaiian red shrimp</name>
    <dbReference type="NCBI Taxonomy" id="373956"/>
    <lineage>
        <taxon>Eukaryota</taxon>
        <taxon>Metazoa</taxon>
        <taxon>Ecdysozoa</taxon>
        <taxon>Arthropoda</taxon>
        <taxon>Crustacea</taxon>
        <taxon>Multicrustacea</taxon>
        <taxon>Malacostraca</taxon>
        <taxon>Eumalacostraca</taxon>
        <taxon>Eucarida</taxon>
        <taxon>Decapoda</taxon>
        <taxon>Pleocyemata</taxon>
        <taxon>Caridea</taxon>
        <taxon>Atyoidea</taxon>
        <taxon>Atyidae</taxon>
        <taxon>Halocaridina</taxon>
    </lineage>
</organism>
<dbReference type="AlphaFoldDB" id="A0AAN9A529"/>
<dbReference type="EMBL" id="JAXCGZ010011331">
    <property type="protein sequence ID" value="KAK7075293.1"/>
    <property type="molecule type" value="Genomic_DNA"/>
</dbReference>
<reference evidence="1 2" key="1">
    <citation type="submission" date="2023-11" db="EMBL/GenBank/DDBJ databases">
        <title>Halocaridina rubra genome assembly.</title>
        <authorList>
            <person name="Smith C."/>
        </authorList>
    </citation>
    <scope>NUCLEOTIDE SEQUENCE [LARGE SCALE GENOMIC DNA]</scope>
    <source>
        <strain evidence="1">EP-1</strain>
        <tissue evidence="1">Whole</tissue>
    </source>
</reference>
<evidence type="ECO:0000313" key="1">
    <source>
        <dbReference type="EMBL" id="KAK7075293.1"/>
    </source>
</evidence>
<gene>
    <name evidence="1" type="ORF">SK128_000884</name>
</gene>
<accession>A0AAN9A529</accession>
<name>A0AAN9A529_HALRR</name>
<proteinExistence type="predicted"/>
<comment type="caution">
    <text evidence="1">The sequence shown here is derived from an EMBL/GenBank/DDBJ whole genome shotgun (WGS) entry which is preliminary data.</text>
</comment>
<protein>
    <submittedName>
        <fullName evidence="1">Uncharacterized protein</fullName>
    </submittedName>
</protein>